<organism evidence="1 2">
    <name type="scientific">Thermus scotoductus</name>
    <dbReference type="NCBI Taxonomy" id="37636"/>
    <lineage>
        <taxon>Bacteria</taxon>
        <taxon>Thermotogati</taxon>
        <taxon>Deinococcota</taxon>
        <taxon>Deinococci</taxon>
        <taxon>Thermales</taxon>
        <taxon>Thermaceae</taxon>
        <taxon>Thermus</taxon>
    </lineage>
</organism>
<dbReference type="AlphaFoldDB" id="A0A430SD50"/>
<comment type="caution">
    <text evidence="1">The sequence shown here is derived from an EMBL/GenBank/DDBJ whole genome shotgun (WGS) entry which is preliminary data.</text>
</comment>
<reference evidence="1 2" key="1">
    <citation type="journal article" date="2019" name="Extremophiles">
        <title>Biogeography of thermophiles and predominance of Thermus scotoductus in domestic water heaters.</title>
        <authorList>
            <person name="Wilpiszeski R.L."/>
            <person name="Zhang Z."/>
            <person name="House C.H."/>
        </authorList>
    </citation>
    <scope>NUCLEOTIDE SEQUENCE [LARGE SCALE GENOMIC DNA]</scope>
    <source>
        <strain evidence="1 2">20_S20</strain>
    </source>
</reference>
<protein>
    <submittedName>
        <fullName evidence="1">Uncharacterized protein</fullName>
    </submittedName>
</protein>
<evidence type="ECO:0000313" key="2">
    <source>
        <dbReference type="Proteomes" id="UP000286928"/>
    </source>
</evidence>
<gene>
    <name evidence="1" type="ORF">CSW33_01760</name>
</gene>
<evidence type="ECO:0000313" key="1">
    <source>
        <dbReference type="EMBL" id="RTH34420.1"/>
    </source>
</evidence>
<dbReference type="RefSeq" id="WP_126164494.1">
    <property type="nucleotide sequence ID" value="NZ_PELO01000045.1"/>
</dbReference>
<dbReference type="EMBL" id="PEMD01000034">
    <property type="protein sequence ID" value="RTH34420.1"/>
    <property type="molecule type" value="Genomic_DNA"/>
</dbReference>
<sequence>MPLKTQVYRRGNTYAPELRLAPGPRSMGDTGDGSYATLYGYAWAGLLDRVERRFRLFQAQVPGEGPWPLHDSRGAEVAVWVEVEVPPLPHPVEEIRHLALAFDQAARHVVAYEREGEVWVRQWDPMSQTFVQRGPFPGVDPVLIQDATVGYYPPDSDVLLFHLTPDRLNLVMRVQRELYATAHTIQTFDQPVVLDQAVALPYQVELLGSFLDALGATGYAVRSEIYPVRVEDALGPASLSAPTTGDYIPIVVTLDLGMEDLGQATLTAPATGDYIPIVVIVDLGTEGIGSATLSAPATGSYVPIVVVQNLGTENLGTATLSAPTTGTYALVVVVVDLRGANYFPSGYEALGSATLSAPTTGSYELA</sequence>
<dbReference type="Proteomes" id="UP000286928">
    <property type="component" value="Unassembled WGS sequence"/>
</dbReference>
<proteinExistence type="predicted"/>
<name>A0A430SD50_THESC</name>
<accession>A0A430SD50</accession>